<dbReference type="Proteomes" id="UP000055048">
    <property type="component" value="Unassembled WGS sequence"/>
</dbReference>
<keyword evidence="2" id="KW-1185">Reference proteome</keyword>
<evidence type="ECO:0000313" key="1">
    <source>
        <dbReference type="EMBL" id="KRX34928.1"/>
    </source>
</evidence>
<dbReference type="EMBL" id="JYDJ01000495">
    <property type="protein sequence ID" value="KRX34928.1"/>
    <property type="molecule type" value="Genomic_DNA"/>
</dbReference>
<proteinExistence type="predicted"/>
<name>A0A0V0T7M0_9BILA</name>
<gene>
    <name evidence="1" type="ORF">T05_4430</name>
</gene>
<comment type="caution">
    <text evidence="1">The sequence shown here is derived from an EMBL/GenBank/DDBJ whole genome shotgun (WGS) entry which is preliminary data.</text>
</comment>
<reference evidence="1 2" key="1">
    <citation type="submission" date="2015-01" db="EMBL/GenBank/DDBJ databases">
        <title>Evolution of Trichinella species and genotypes.</title>
        <authorList>
            <person name="Korhonen P.K."/>
            <person name="Edoardo P."/>
            <person name="Giuseppe L.R."/>
            <person name="Gasser R.B."/>
        </authorList>
    </citation>
    <scope>NUCLEOTIDE SEQUENCE [LARGE SCALE GENOMIC DNA]</scope>
    <source>
        <strain evidence="1">ISS417</strain>
    </source>
</reference>
<accession>A0A0V0T7M0</accession>
<dbReference type="AlphaFoldDB" id="A0A0V0T7M0"/>
<protein>
    <submittedName>
        <fullName evidence="1">Uncharacterized protein</fullName>
    </submittedName>
</protein>
<evidence type="ECO:0000313" key="2">
    <source>
        <dbReference type="Proteomes" id="UP000055048"/>
    </source>
</evidence>
<sequence length="99" mass="11507">MFWVSRLHSLQRPCGPVRRIWFTPSNWMSANCDIKPDATLGDEIRSDRWKPTRPCRQNTRGLCDLSSMKQLICQAATVATFTARTNKGQYHFLPLIVRR</sequence>
<organism evidence="1 2">
    <name type="scientific">Trichinella murrelli</name>
    <dbReference type="NCBI Taxonomy" id="144512"/>
    <lineage>
        <taxon>Eukaryota</taxon>
        <taxon>Metazoa</taxon>
        <taxon>Ecdysozoa</taxon>
        <taxon>Nematoda</taxon>
        <taxon>Enoplea</taxon>
        <taxon>Dorylaimia</taxon>
        <taxon>Trichinellida</taxon>
        <taxon>Trichinellidae</taxon>
        <taxon>Trichinella</taxon>
    </lineage>
</organism>
<dbReference type="OrthoDB" id="5920811at2759"/>